<organism evidence="1 2">
    <name type="scientific">Dyella soli</name>
    <dbReference type="NCBI Taxonomy" id="522319"/>
    <lineage>
        <taxon>Bacteria</taxon>
        <taxon>Pseudomonadati</taxon>
        <taxon>Pseudomonadota</taxon>
        <taxon>Gammaproteobacteria</taxon>
        <taxon>Lysobacterales</taxon>
        <taxon>Rhodanobacteraceae</taxon>
        <taxon>Dyella</taxon>
    </lineage>
</organism>
<protein>
    <recommendedName>
        <fullName evidence="3">Lipoprotein</fullName>
    </recommendedName>
</protein>
<gene>
    <name evidence="1" type="ORF">EZM97_09505</name>
</gene>
<comment type="caution">
    <text evidence="1">The sequence shown here is derived from an EMBL/GenBank/DDBJ whole genome shotgun (WGS) entry which is preliminary data.</text>
</comment>
<keyword evidence="2" id="KW-1185">Reference proteome</keyword>
<sequence length="176" mass="18998">MFKQIAMIGIAALSLSACGSQKTRTEVPLDPLVGPSSAPWISVAATSGDLPVRGLDEKLILTPSLPISEVIQAQLRQALQSEYTANLTVACEGMKADMRVKREDDVPSTAIFEVSMRCITNARGYITRNDMRAQPSAPVNAQTDYSKLLVSLVDSASKDMIEKVRADIATSKSNLR</sequence>
<evidence type="ECO:0000313" key="1">
    <source>
        <dbReference type="EMBL" id="TCI13481.1"/>
    </source>
</evidence>
<name>A0A4R0YXZ8_9GAMM</name>
<dbReference type="AlphaFoldDB" id="A0A4R0YXZ8"/>
<dbReference type="Proteomes" id="UP000291822">
    <property type="component" value="Unassembled WGS sequence"/>
</dbReference>
<evidence type="ECO:0008006" key="3">
    <source>
        <dbReference type="Google" id="ProtNLM"/>
    </source>
</evidence>
<dbReference type="EMBL" id="SJTG01000001">
    <property type="protein sequence ID" value="TCI13481.1"/>
    <property type="molecule type" value="Genomic_DNA"/>
</dbReference>
<dbReference type="PROSITE" id="PS51257">
    <property type="entry name" value="PROKAR_LIPOPROTEIN"/>
    <property type="match status" value="1"/>
</dbReference>
<dbReference type="RefSeq" id="WP_131149736.1">
    <property type="nucleotide sequence ID" value="NZ_SJTG01000001.1"/>
</dbReference>
<evidence type="ECO:0000313" key="2">
    <source>
        <dbReference type="Proteomes" id="UP000291822"/>
    </source>
</evidence>
<reference evidence="1 2" key="1">
    <citation type="submission" date="2019-02" db="EMBL/GenBank/DDBJ databases">
        <title>Dyella amyloliquefaciens sp. nov., isolated from forest soil.</title>
        <authorList>
            <person name="Gao Z.-H."/>
            <person name="Qiu L.-H."/>
        </authorList>
    </citation>
    <scope>NUCLEOTIDE SEQUENCE [LARGE SCALE GENOMIC DNA]</scope>
    <source>
        <strain evidence="1 2">KACC 12747</strain>
    </source>
</reference>
<proteinExistence type="predicted"/>
<accession>A0A4R0YXZ8</accession>